<evidence type="ECO:0000256" key="6">
    <source>
        <dbReference type="ARBA" id="ARBA00022490"/>
    </source>
</evidence>
<feature type="domain" description="MPN" evidence="16">
    <location>
        <begin position="145"/>
        <end position="282"/>
    </location>
</feature>
<evidence type="ECO:0000256" key="11">
    <source>
        <dbReference type="ARBA" id="ARBA00022833"/>
    </source>
</evidence>
<evidence type="ECO:0000256" key="3">
    <source>
        <dbReference type="ARBA" id="ARBA00004496"/>
    </source>
</evidence>
<dbReference type="GO" id="GO:0006508">
    <property type="term" value="P:proteolysis"/>
    <property type="evidence" value="ECO:0007669"/>
    <property type="project" value="UniProtKB-KW"/>
</dbReference>
<evidence type="ECO:0000259" key="16">
    <source>
        <dbReference type="PROSITE" id="PS50249"/>
    </source>
</evidence>
<evidence type="ECO:0000256" key="5">
    <source>
        <dbReference type="ARBA" id="ARBA00014880"/>
    </source>
</evidence>
<keyword evidence="12" id="KW-0482">Metalloprotease</keyword>
<evidence type="ECO:0000313" key="18">
    <source>
        <dbReference type="RefSeq" id="XP_040481561.1"/>
    </source>
</evidence>
<evidence type="ECO:0000256" key="12">
    <source>
        <dbReference type="ARBA" id="ARBA00023049"/>
    </source>
</evidence>
<dbReference type="GO" id="GO:0046872">
    <property type="term" value="F:metal ion binding"/>
    <property type="evidence" value="ECO:0007669"/>
    <property type="project" value="UniProtKB-KW"/>
</dbReference>
<dbReference type="InterPro" id="IPR040961">
    <property type="entry name" value="CSN5_C"/>
</dbReference>
<protein>
    <recommendedName>
        <fullName evidence="5">COP9 signalosome complex subunit 5</fullName>
    </recommendedName>
    <alternativeName>
        <fullName evidence="14">Jun activation domain-binding protein 1</fullName>
    </alternativeName>
</protein>
<dbReference type="CTD" id="10987"/>
<dbReference type="InterPro" id="IPR050242">
    <property type="entry name" value="JAMM_MPN+_peptidase_M67A"/>
</dbReference>
<dbReference type="GO" id="GO:0008237">
    <property type="term" value="F:metallopeptidase activity"/>
    <property type="evidence" value="ECO:0007669"/>
    <property type="project" value="UniProtKB-KW"/>
</dbReference>
<keyword evidence="6" id="KW-0963">Cytoplasm</keyword>
<evidence type="ECO:0000256" key="7">
    <source>
        <dbReference type="ARBA" id="ARBA00022670"/>
    </source>
</evidence>
<organism evidence="17 18">
    <name type="scientific">Ursus maritimus</name>
    <name type="common">Polar bear</name>
    <name type="synonym">Thalarctos maritimus</name>
    <dbReference type="NCBI Taxonomy" id="29073"/>
    <lineage>
        <taxon>Eukaryota</taxon>
        <taxon>Metazoa</taxon>
        <taxon>Chordata</taxon>
        <taxon>Craniata</taxon>
        <taxon>Vertebrata</taxon>
        <taxon>Euteleostomi</taxon>
        <taxon>Mammalia</taxon>
        <taxon>Eutheria</taxon>
        <taxon>Laurasiatheria</taxon>
        <taxon>Carnivora</taxon>
        <taxon>Caniformia</taxon>
        <taxon>Ursidae</taxon>
        <taxon>Ursus</taxon>
    </lineage>
</organism>
<evidence type="ECO:0000256" key="4">
    <source>
        <dbReference type="ARBA" id="ARBA00006008"/>
    </source>
</evidence>
<evidence type="ECO:0000256" key="2">
    <source>
        <dbReference type="ARBA" id="ARBA00004123"/>
    </source>
</evidence>
<name>A0A8M1FDX7_URSMA</name>
<evidence type="ECO:0000256" key="10">
    <source>
        <dbReference type="ARBA" id="ARBA00022801"/>
    </source>
</evidence>
<dbReference type="SMART" id="SM00232">
    <property type="entry name" value="JAB_MPN"/>
    <property type="match status" value="1"/>
</dbReference>
<evidence type="ECO:0000256" key="8">
    <source>
        <dbReference type="ARBA" id="ARBA00022723"/>
    </source>
</evidence>
<keyword evidence="7" id="KW-0645">Protease</keyword>
<dbReference type="InterPro" id="IPR000555">
    <property type="entry name" value="JAMM/MPN+_dom"/>
</dbReference>
<evidence type="ECO:0000256" key="14">
    <source>
        <dbReference type="ARBA" id="ARBA00076748"/>
    </source>
</evidence>
<dbReference type="AlphaFoldDB" id="A0A8M1FDX7"/>
<comment type="similarity">
    <text evidence="4">Belongs to the peptidase M67A family. CSN5 subfamily.</text>
</comment>
<evidence type="ECO:0000256" key="13">
    <source>
        <dbReference type="ARBA" id="ARBA00023242"/>
    </source>
</evidence>
<sequence length="424" mass="47208">MQQLDPWSPRPREPGTAPSRTAVRPRPGSYTSDTAPSPEAPRPRPQPCNSGTAPSPASSRPHPTENPRSPKRPTRRFLCLYYVTAVYIVASRKRSRHPRMVCTDFTSGSRCHGCLERLVRVCTCGGKGPKPTPGNLASHHYFKYCKISALALLKMVMHARSGGNLEVMGLMLGKVDGETMIIMDSFALPVEGTETRVNAQAAAYEYMAAYIENAKQVGRLENAIGWYHSHPGYGCWLSGIDVSTQMLNQQFQEPFVAVVIDPTRTISAGKVNLGAFRTYPKGYKPPDEGPSEYQTIPLNKIEDFGVHCKQYYALEVSYFKSSLDRKLLELLWNKYWVNTLSSSSLLTNADYTTGQVFDLSEKLEQSEAQLGRGSFMLGLETHDRKSEDKLAKATRDSCKTTIEAIHGLMSQVIKDKLFNQINIS</sequence>
<dbReference type="OrthoDB" id="10266268at2759"/>
<keyword evidence="17" id="KW-1185">Reference proteome</keyword>
<dbReference type="CDD" id="cd08069">
    <property type="entry name" value="MPN_RPN11_CSN5"/>
    <property type="match status" value="1"/>
</dbReference>
<dbReference type="PANTHER" id="PTHR10410">
    <property type="entry name" value="EUKARYOTIC TRANSLATION INITIATION FACTOR 3 -RELATED"/>
    <property type="match status" value="1"/>
</dbReference>
<dbReference type="RefSeq" id="XP_040481561.1">
    <property type="nucleotide sequence ID" value="XM_040625627.1"/>
</dbReference>
<feature type="compositionally biased region" description="Polar residues" evidence="15">
    <location>
        <begin position="48"/>
        <end position="58"/>
    </location>
</feature>
<keyword evidence="13" id="KW-0539">Nucleus</keyword>
<evidence type="ECO:0000256" key="1">
    <source>
        <dbReference type="ARBA" id="ARBA00001968"/>
    </source>
</evidence>
<comment type="cofactor">
    <cofactor evidence="1">
        <name>a divalent metal cation</name>
        <dbReference type="ChEBI" id="CHEBI:60240"/>
    </cofactor>
</comment>
<dbReference type="Pfam" id="PF01398">
    <property type="entry name" value="JAB"/>
    <property type="match status" value="1"/>
</dbReference>
<dbReference type="GO" id="GO:0005737">
    <property type="term" value="C:cytoplasm"/>
    <property type="evidence" value="ECO:0007669"/>
    <property type="project" value="UniProtKB-SubCell"/>
</dbReference>
<dbReference type="GeneID" id="103677490"/>
<keyword evidence="11" id="KW-0862">Zinc</keyword>
<accession>A0A8M1FDX7</accession>
<dbReference type="Pfam" id="PF18323">
    <property type="entry name" value="CSN5_C"/>
    <property type="match status" value="1"/>
</dbReference>
<dbReference type="SUPFAM" id="SSF102712">
    <property type="entry name" value="JAB1/MPN domain"/>
    <property type="match status" value="1"/>
</dbReference>
<comment type="subcellular location">
    <subcellularLocation>
        <location evidence="3">Cytoplasm</location>
    </subcellularLocation>
    <subcellularLocation>
        <location evidence="2">Nucleus</location>
    </subcellularLocation>
</comment>
<feature type="region of interest" description="Disordered" evidence="15">
    <location>
        <begin position="1"/>
        <end position="72"/>
    </location>
</feature>
<dbReference type="InterPro" id="IPR037518">
    <property type="entry name" value="MPN"/>
</dbReference>
<evidence type="ECO:0000256" key="15">
    <source>
        <dbReference type="SAM" id="MobiDB-lite"/>
    </source>
</evidence>
<keyword evidence="8" id="KW-0479">Metal-binding</keyword>
<evidence type="ECO:0000256" key="9">
    <source>
        <dbReference type="ARBA" id="ARBA00022790"/>
    </source>
</evidence>
<dbReference type="GO" id="GO:0008180">
    <property type="term" value="C:COP9 signalosome"/>
    <property type="evidence" value="ECO:0007669"/>
    <property type="project" value="UniProtKB-KW"/>
</dbReference>
<proteinExistence type="inferred from homology"/>
<dbReference type="Proteomes" id="UP000261680">
    <property type="component" value="Unplaced"/>
</dbReference>
<dbReference type="PROSITE" id="PS50249">
    <property type="entry name" value="MPN"/>
    <property type="match status" value="1"/>
</dbReference>
<reference evidence="18" key="1">
    <citation type="submission" date="2025-08" db="UniProtKB">
        <authorList>
            <consortium name="RefSeq"/>
        </authorList>
    </citation>
    <scope>IDENTIFICATION</scope>
    <source>
        <tissue evidence="18">Whole blood</tissue>
    </source>
</reference>
<keyword evidence="10" id="KW-0378">Hydrolase</keyword>
<evidence type="ECO:0000313" key="17">
    <source>
        <dbReference type="Proteomes" id="UP000261680"/>
    </source>
</evidence>
<dbReference type="FunFam" id="3.40.140.10:FF:000203">
    <property type="entry name" value="COP9 signalosome complex subunit 5"/>
    <property type="match status" value="1"/>
</dbReference>
<gene>
    <name evidence="18" type="primary">COPS5</name>
</gene>
<dbReference type="Gene3D" id="3.40.140.10">
    <property type="entry name" value="Cytidine Deaminase, domain 2"/>
    <property type="match status" value="1"/>
</dbReference>
<keyword evidence="9" id="KW-0736">Signalosome</keyword>